<organism evidence="3 4">
    <name type="scientific">Penicillium cf. griseofulvum</name>
    <dbReference type="NCBI Taxonomy" id="2972120"/>
    <lineage>
        <taxon>Eukaryota</taxon>
        <taxon>Fungi</taxon>
        <taxon>Dikarya</taxon>
        <taxon>Ascomycota</taxon>
        <taxon>Pezizomycotina</taxon>
        <taxon>Eurotiomycetes</taxon>
        <taxon>Eurotiomycetidae</taxon>
        <taxon>Eurotiales</taxon>
        <taxon>Aspergillaceae</taxon>
        <taxon>Penicillium</taxon>
    </lineage>
</organism>
<comment type="caution">
    <text evidence="3">The sequence shown here is derived from an EMBL/GenBank/DDBJ whole genome shotgun (WGS) entry which is preliminary data.</text>
</comment>
<accession>A0A9W9JN85</accession>
<dbReference type="AlphaFoldDB" id="A0A9W9JN85"/>
<dbReference type="EMBL" id="JAPQKP010000003">
    <property type="protein sequence ID" value="KAJ5199487.1"/>
    <property type="molecule type" value="Genomic_DNA"/>
</dbReference>
<evidence type="ECO:0000256" key="1">
    <source>
        <dbReference type="SAM" id="MobiDB-lite"/>
    </source>
</evidence>
<reference evidence="3" key="1">
    <citation type="submission" date="2022-11" db="EMBL/GenBank/DDBJ databases">
        <authorList>
            <person name="Petersen C."/>
        </authorList>
    </citation>
    <scope>NUCLEOTIDE SEQUENCE</scope>
    <source>
        <strain evidence="3">IBT 16849</strain>
    </source>
</reference>
<gene>
    <name evidence="3" type="ORF">N7472_004691</name>
</gene>
<reference evidence="3" key="2">
    <citation type="journal article" date="2023" name="IMA Fungus">
        <title>Comparative genomic study of the Penicillium genus elucidates a diverse pangenome and 15 lateral gene transfer events.</title>
        <authorList>
            <person name="Petersen C."/>
            <person name="Sorensen T."/>
            <person name="Nielsen M.R."/>
            <person name="Sondergaard T.E."/>
            <person name="Sorensen J.L."/>
            <person name="Fitzpatrick D.A."/>
            <person name="Frisvad J.C."/>
            <person name="Nielsen K.L."/>
        </authorList>
    </citation>
    <scope>NUCLEOTIDE SEQUENCE</scope>
    <source>
        <strain evidence="3">IBT 16849</strain>
    </source>
</reference>
<proteinExistence type="predicted"/>
<protein>
    <recommendedName>
        <fullName evidence="2">DUF4246 domain-containing protein</fullName>
    </recommendedName>
</protein>
<evidence type="ECO:0000259" key="2">
    <source>
        <dbReference type="Pfam" id="PF14033"/>
    </source>
</evidence>
<evidence type="ECO:0000313" key="3">
    <source>
        <dbReference type="EMBL" id="KAJ5199487.1"/>
    </source>
</evidence>
<dbReference type="PANTHER" id="PTHR33119:SF1">
    <property type="entry name" value="FE2OG DIOXYGENASE DOMAIN-CONTAINING PROTEIN"/>
    <property type="match status" value="1"/>
</dbReference>
<name>A0A9W9JN85_9EURO</name>
<sequence length="690" mass="78498">MTEIIQTPFDNKTIPLKVPGFHDLPINVLLSQDQFATGINDWYDPILTAKELAILDLINTITDRPGWHRAVFDQQCLQELQDKARQFDRDGHLVVFNTSSGVCKSDTAISSDLKSQLSNSVDLLSHQAIQQKSGSAVVNLVNPSLFPVVYGRTKILAGGQSCGMDENSWSSRSKEGLIVSELPQMGKGNSTWAARADCYIWPSKFQWLPCEVEFTGPPGSTDVRISSYINNLYPTNREMYSAIETVISSSVKQWNEILIRNKCIRAIGLCHGYFISCPREPMRIRTYGVEWKAQFPEWAKRLPRKEDEEKLSAEEYEAICAQVEAYLQEPESKDKVYWDGVRTQRIPEDWKTRWGLLRTALTKYAHTFVFEHSDPGTAYSYEDWKAGRTGKAIVGPTHCDYVCSPDYELSKFFDSNLWLTPYEWMYKPKEEDPDDHQFYTLALQDEFREQGLQVVVRVHSIELDPETPSFPGEDWHTEGNANERIVANAIYALDSENVSEPQIRFRQSCTKGTSTWVYDRIGAEDSDDDENDVAPDHSDGSSDGGYRDLILKNALWDVKYIGRLFGFEDSFHYAPAWQQLGEVKMPPGRLISFPNAFQPQMGPLQLQDKTKPGHCRFLTLSLVDPTYRICSTRNVPPQQADWIKSDGTESAMQMDLGEALELRKELVKEHVKKDEVIFLLGSTISFSGFS</sequence>
<feature type="compositionally biased region" description="Acidic residues" evidence="1">
    <location>
        <begin position="524"/>
        <end position="533"/>
    </location>
</feature>
<keyword evidence="4" id="KW-1185">Reference proteome</keyword>
<dbReference type="InterPro" id="IPR049192">
    <property type="entry name" value="DUF4246_C"/>
</dbReference>
<dbReference type="Pfam" id="PF14033">
    <property type="entry name" value="DUF4246"/>
    <property type="match status" value="1"/>
</dbReference>
<dbReference type="InterPro" id="IPR025340">
    <property type="entry name" value="DUF4246"/>
</dbReference>
<dbReference type="PANTHER" id="PTHR33119">
    <property type="entry name" value="IFI3P"/>
    <property type="match status" value="1"/>
</dbReference>
<feature type="domain" description="DUF4246" evidence="2">
    <location>
        <begin position="75"/>
        <end position="645"/>
    </location>
</feature>
<feature type="region of interest" description="Disordered" evidence="1">
    <location>
        <begin position="523"/>
        <end position="542"/>
    </location>
</feature>
<dbReference type="Proteomes" id="UP001150879">
    <property type="component" value="Unassembled WGS sequence"/>
</dbReference>
<evidence type="ECO:0000313" key="4">
    <source>
        <dbReference type="Proteomes" id="UP001150879"/>
    </source>
</evidence>